<accession>A0ABQ9GLB8</accession>
<comment type="cofactor">
    <cofactor evidence="1">
        <name>a divalent metal cation</name>
        <dbReference type="ChEBI" id="CHEBI:60240"/>
    </cofactor>
</comment>
<sequence length="276" mass="30472">MVVLAVCDSNYRFAFVDIGSYGRASDSAIYQNSLLFKKLKVTALHIPSDKQIRMGGESLPFTFVGDEAFALSTHVQWPHGGKNLSRENKSYNYRLSRARRYMECSFGILTNKHVVHYTTLSGKETVDVDCTLSITVLEEGDALIQPANMRSALTIRENFEQYFSSEEGSSPRSGQAQTDGSIRYHTPPKVARSRARFYATVRSPLAAGTSRSRPCASIFASAMLAYGILPARDRVAPLWSLKRQQEAVGNDTPRGAATLPSHLRATVCPLGRDSKP</sequence>
<feature type="domain" description="DDE Tnp4" evidence="4">
    <location>
        <begin position="2"/>
        <end position="113"/>
    </location>
</feature>
<dbReference type="Proteomes" id="UP001159363">
    <property type="component" value="Chromosome 10"/>
</dbReference>
<evidence type="ECO:0000256" key="2">
    <source>
        <dbReference type="ARBA" id="ARBA00022723"/>
    </source>
</evidence>
<gene>
    <name evidence="5" type="ORF">PR048_026442</name>
</gene>
<protein>
    <recommendedName>
        <fullName evidence="4">DDE Tnp4 domain-containing protein</fullName>
    </recommendedName>
</protein>
<name>A0ABQ9GLB8_9NEOP</name>
<evidence type="ECO:0000259" key="4">
    <source>
        <dbReference type="Pfam" id="PF13359"/>
    </source>
</evidence>
<proteinExistence type="predicted"/>
<reference evidence="5 6" key="1">
    <citation type="submission" date="2023-02" db="EMBL/GenBank/DDBJ databases">
        <title>LHISI_Scaffold_Assembly.</title>
        <authorList>
            <person name="Stuart O.P."/>
            <person name="Cleave R."/>
            <person name="Magrath M.J.L."/>
            <person name="Mikheyev A.S."/>
        </authorList>
    </citation>
    <scope>NUCLEOTIDE SEQUENCE [LARGE SCALE GENOMIC DNA]</scope>
    <source>
        <strain evidence="5">Daus_M_001</strain>
        <tissue evidence="5">Leg muscle</tissue>
    </source>
</reference>
<evidence type="ECO:0000313" key="5">
    <source>
        <dbReference type="EMBL" id="KAJ8872826.1"/>
    </source>
</evidence>
<dbReference type="Pfam" id="PF13359">
    <property type="entry name" value="DDE_Tnp_4"/>
    <property type="match status" value="1"/>
</dbReference>
<evidence type="ECO:0000256" key="1">
    <source>
        <dbReference type="ARBA" id="ARBA00001968"/>
    </source>
</evidence>
<organism evidence="5 6">
    <name type="scientific">Dryococelus australis</name>
    <dbReference type="NCBI Taxonomy" id="614101"/>
    <lineage>
        <taxon>Eukaryota</taxon>
        <taxon>Metazoa</taxon>
        <taxon>Ecdysozoa</taxon>
        <taxon>Arthropoda</taxon>
        <taxon>Hexapoda</taxon>
        <taxon>Insecta</taxon>
        <taxon>Pterygota</taxon>
        <taxon>Neoptera</taxon>
        <taxon>Polyneoptera</taxon>
        <taxon>Phasmatodea</taxon>
        <taxon>Verophasmatodea</taxon>
        <taxon>Anareolatae</taxon>
        <taxon>Phasmatidae</taxon>
        <taxon>Eurycanthinae</taxon>
        <taxon>Dryococelus</taxon>
    </lineage>
</organism>
<keyword evidence="6" id="KW-1185">Reference proteome</keyword>
<comment type="caution">
    <text evidence="5">The sequence shown here is derived from an EMBL/GenBank/DDBJ whole genome shotgun (WGS) entry which is preliminary data.</text>
</comment>
<dbReference type="EMBL" id="JARBHB010000011">
    <property type="protein sequence ID" value="KAJ8872826.1"/>
    <property type="molecule type" value="Genomic_DNA"/>
</dbReference>
<evidence type="ECO:0000256" key="3">
    <source>
        <dbReference type="SAM" id="MobiDB-lite"/>
    </source>
</evidence>
<feature type="compositionally biased region" description="Polar residues" evidence="3">
    <location>
        <begin position="163"/>
        <end position="180"/>
    </location>
</feature>
<feature type="region of interest" description="Disordered" evidence="3">
    <location>
        <begin position="163"/>
        <end position="186"/>
    </location>
</feature>
<dbReference type="InterPro" id="IPR027806">
    <property type="entry name" value="HARBI1_dom"/>
</dbReference>
<evidence type="ECO:0000313" key="6">
    <source>
        <dbReference type="Proteomes" id="UP001159363"/>
    </source>
</evidence>
<keyword evidence="2" id="KW-0479">Metal-binding</keyword>